<gene>
    <name evidence="4" type="ORF">BV510_26645</name>
    <name evidence="5" type="ORF">CRI78_19795</name>
</gene>
<protein>
    <submittedName>
        <fullName evidence="4">Mammalian cell entry protein</fullName>
    </submittedName>
</protein>
<dbReference type="PANTHER" id="PTHR33371:SF15">
    <property type="entry name" value="LIPOPROTEIN LPRN"/>
    <property type="match status" value="1"/>
</dbReference>
<dbReference type="InterPro" id="IPR003399">
    <property type="entry name" value="Mce/MlaD"/>
</dbReference>
<evidence type="ECO:0000259" key="3">
    <source>
        <dbReference type="Pfam" id="PF11887"/>
    </source>
</evidence>
<sequence>MSGSLLVRRVLAISSGVVLTATGCAFDGLNSLPLPGSVGRGPGATVYHVEIANVSTLESNAPVMINDVIVGSVGRMTVKDWHANVEVSVQPGVRVPANAVASVGQTSLLGSMHLQLNVPLGQIPSGGLEPGATIPLSRSSTYPSTEQTLSSLSVIVNGGGLGQIGDIIHNVNDALSGREEQIRSLLTRLDTFVGTIDAQRDKIVSALHGLNRLADTVAGRRAVLTEAMHTIPPALDVLVRERPRIAAALKQLGIFSDTAVGLVNDAQADLVRNLQNLGPTLRSLADVGPGLNAVLAYATTAPFTQNFIDRAVRGDYVNLFAEFDITAPRMKRALLMGTRWGEDGAPLVPAPGEPAYLGYTKDPLGVGVIPPPPPPAPHAGLEPAAPTSDVPATDGTG</sequence>
<reference evidence="5 7" key="2">
    <citation type="submission" date="2017-10" db="EMBL/GenBank/DDBJ databases">
        <title>The new phylogeny of genus Mycobacterium.</title>
        <authorList>
            <person name="Tortoli E."/>
            <person name="Trovato A."/>
            <person name="Cirillo D.M."/>
        </authorList>
    </citation>
    <scope>NUCLEOTIDE SEQUENCE [LARGE SCALE GENOMIC DNA]</scope>
    <source>
        <strain evidence="5 7">IP141170001</strain>
    </source>
</reference>
<accession>A0A1Q4HLV4</accession>
<evidence type="ECO:0000313" key="5">
    <source>
        <dbReference type="EMBL" id="PEG52740.1"/>
    </source>
</evidence>
<dbReference type="Pfam" id="PF11887">
    <property type="entry name" value="Mce4_CUP1"/>
    <property type="match status" value="1"/>
</dbReference>
<dbReference type="RefSeq" id="WP_073853707.1">
    <property type="nucleotide sequence ID" value="NZ_BAAATC010000018.1"/>
</dbReference>
<feature type="domain" description="Mce/MlaD" evidence="2">
    <location>
        <begin position="46"/>
        <end position="117"/>
    </location>
</feature>
<evidence type="ECO:0000313" key="7">
    <source>
        <dbReference type="Proteomes" id="UP000220340"/>
    </source>
</evidence>
<dbReference type="InterPro" id="IPR005693">
    <property type="entry name" value="Mce"/>
</dbReference>
<name>A0A1Q4HLV4_9MYCO</name>
<organism evidence="4 6">
    <name type="scientific">Mycolicibacterium diernhoferi</name>
    <dbReference type="NCBI Taxonomy" id="1801"/>
    <lineage>
        <taxon>Bacteria</taxon>
        <taxon>Bacillati</taxon>
        <taxon>Actinomycetota</taxon>
        <taxon>Actinomycetes</taxon>
        <taxon>Mycobacteriales</taxon>
        <taxon>Mycobacteriaceae</taxon>
        <taxon>Mycolicibacterium</taxon>
    </lineage>
</organism>
<dbReference type="EMBL" id="MIJD01000428">
    <property type="protein sequence ID" value="OPE46265.1"/>
    <property type="molecule type" value="Genomic_DNA"/>
</dbReference>
<dbReference type="NCBIfam" id="TIGR00996">
    <property type="entry name" value="Mtu_fam_mce"/>
    <property type="match status" value="1"/>
</dbReference>
<feature type="domain" description="Mammalian cell entry C-terminal" evidence="3">
    <location>
        <begin position="128"/>
        <end position="298"/>
    </location>
</feature>
<dbReference type="STRING" id="1801.BRW64_02020"/>
<feature type="region of interest" description="Disordered" evidence="1">
    <location>
        <begin position="367"/>
        <end position="397"/>
    </location>
</feature>
<dbReference type="Proteomes" id="UP000220340">
    <property type="component" value="Unassembled WGS sequence"/>
</dbReference>
<dbReference type="PANTHER" id="PTHR33371">
    <property type="entry name" value="INTERMEMBRANE PHOSPHOLIPID TRANSPORT SYSTEM BINDING PROTEIN MLAD-RELATED"/>
    <property type="match status" value="1"/>
</dbReference>
<evidence type="ECO:0000313" key="4">
    <source>
        <dbReference type="EMBL" id="OPE46265.1"/>
    </source>
</evidence>
<dbReference type="AlphaFoldDB" id="A0A1Q4HLV4"/>
<evidence type="ECO:0000259" key="2">
    <source>
        <dbReference type="Pfam" id="PF02470"/>
    </source>
</evidence>
<dbReference type="OrthoDB" id="9774928at2"/>
<dbReference type="EMBL" id="PDCR01000027">
    <property type="protein sequence ID" value="PEG52740.1"/>
    <property type="molecule type" value="Genomic_DNA"/>
</dbReference>
<keyword evidence="7" id="KW-1185">Reference proteome</keyword>
<evidence type="ECO:0000313" key="6">
    <source>
        <dbReference type="Proteomes" id="UP000191039"/>
    </source>
</evidence>
<dbReference type="InterPro" id="IPR052336">
    <property type="entry name" value="MlaD_Phospholipid_Transporter"/>
</dbReference>
<dbReference type="Proteomes" id="UP000191039">
    <property type="component" value="Unassembled WGS sequence"/>
</dbReference>
<dbReference type="GO" id="GO:0005576">
    <property type="term" value="C:extracellular region"/>
    <property type="evidence" value="ECO:0007669"/>
    <property type="project" value="TreeGrafter"/>
</dbReference>
<evidence type="ECO:0000256" key="1">
    <source>
        <dbReference type="SAM" id="MobiDB-lite"/>
    </source>
</evidence>
<dbReference type="InterPro" id="IPR024516">
    <property type="entry name" value="Mce_C"/>
</dbReference>
<reference evidence="4 6" key="1">
    <citation type="submission" date="2016-09" db="EMBL/GenBank/DDBJ databases">
        <title>genome sequences of unsequenced Mycobacteria.</title>
        <authorList>
            <person name="Greninger A.L."/>
            <person name="Jerome K.R."/>
            <person name="Mcnair B."/>
            <person name="Wallis C."/>
            <person name="Fang F."/>
        </authorList>
    </citation>
    <scope>NUCLEOTIDE SEQUENCE [LARGE SCALE GENOMIC DNA]</scope>
    <source>
        <strain evidence="4 6">BM1</strain>
    </source>
</reference>
<dbReference type="Pfam" id="PF02470">
    <property type="entry name" value="MlaD"/>
    <property type="match status" value="1"/>
</dbReference>
<comment type="caution">
    <text evidence="4">The sequence shown here is derived from an EMBL/GenBank/DDBJ whole genome shotgun (WGS) entry which is preliminary data.</text>
</comment>
<proteinExistence type="predicted"/>